<dbReference type="AlphaFoldDB" id="A0A1B9I307"/>
<reference evidence="1" key="2">
    <citation type="submission" date="2016-07" db="EMBL/GenBank/DDBJ databases">
        <title>Evolution of pathogenesis and genome organization in the Tremellales.</title>
        <authorList>
            <person name="Cuomo C."/>
            <person name="Litvintseva A."/>
            <person name="Heitman J."/>
            <person name="Chen Y."/>
            <person name="Sun S."/>
            <person name="Springer D."/>
            <person name="Dromer F."/>
            <person name="Young S."/>
            <person name="Zeng Q."/>
            <person name="Chapman S."/>
            <person name="Gujja S."/>
            <person name="Saif S."/>
            <person name="Birren B."/>
        </authorList>
    </citation>
    <scope>NUCLEOTIDE SEQUENCE</scope>
    <source>
        <strain evidence="1">CBS 10737</strain>
    </source>
</reference>
<gene>
    <name evidence="1" type="ORF">I206_04424</name>
</gene>
<protein>
    <submittedName>
        <fullName evidence="1">Uncharacterized protein</fullName>
    </submittedName>
</protein>
<sequence length="175" mass="19719">MFSIPSPENDTRQNIKLDFPSNSIKTFLDLVVCLPQYQILYIKGIKGLRTLRSLIALLEFALCPDFIVMAVEGIFDLEAAKDPMELLVIAGENKDVVGAQYALALMNSHCSIDRPFKEIVELDDALERTFSRLPQKWQLELLTAITSSSYCFLSKHGRGSSGLDWEFVSKIFNPL</sequence>
<organism evidence="1">
    <name type="scientific">Kwoniella pini CBS 10737</name>
    <dbReference type="NCBI Taxonomy" id="1296096"/>
    <lineage>
        <taxon>Eukaryota</taxon>
        <taxon>Fungi</taxon>
        <taxon>Dikarya</taxon>
        <taxon>Basidiomycota</taxon>
        <taxon>Agaricomycotina</taxon>
        <taxon>Tremellomycetes</taxon>
        <taxon>Tremellales</taxon>
        <taxon>Cryptococcaceae</taxon>
        <taxon>Kwoniella</taxon>
    </lineage>
</organism>
<evidence type="ECO:0000313" key="1">
    <source>
        <dbReference type="EMBL" id="OCF49894.1"/>
    </source>
</evidence>
<proteinExistence type="predicted"/>
<reference evidence="1" key="1">
    <citation type="submission" date="2013-07" db="EMBL/GenBank/DDBJ databases">
        <title>The Genome Sequence of Cryptococcus pinus CBS10737.</title>
        <authorList>
            <consortium name="The Broad Institute Genome Sequencing Platform"/>
            <person name="Cuomo C."/>
            <person name="Litvintseva A."/>
            <person name="Chen Y."/>
            <person name="Heitman J."/>
            <person name="Sun S."/>
            <person name="Springer D."/>
            <person name="Dromer F."/>
            <person name="Young S.K."/>
            <person name="Zeng Q."/>
            <person name="Gargeya S."/>
            <person name="Fitzgerald M."/>
            <person name="Abouelleil A."/>
            <person name="Alvarado L."/>
            <person name="Berlin A.M."/>
            <person name="Chapman S.B."/>
            <person name="Dewar J."/>
            <person name="Goldberg J."/>
            <person name="Griggs A."/>
            <person name="Gujja S."/>
            <person name="Hansen M."/>
            <person name="Howarth C."/>
            <person name="Imamovic A."/>
            <person name="Larimer J."/>
            <person name="McCowan C."/>
            <person name="Murphy C."/>
            <person name="Pearson M."/>
            <person name="Priest M."/>
            <person name="Roberts A."/>
            <person name="Saif S."/>
            <person name="Shea T."/>
            <person name="Sykes S."/>
            <person name="Wortman J."/>
            <person name="Nusbaum C."/>
            <person name="Birren B."/>
        </authorList>
    </citation>
    <scope>NUCLEOTIDE SEQUENCE [LARGE SCALE GENOMIC DNA]</scope>
    <source>
        <strain evidence="1">CBS 10737</strain>
    </source>
</reference>
<accession>A0A1B9I307</accession>
<name>A0A1B9I307_9TREE</name>
<dbReference type="EMBL" id="KI894011">
    <property type="protein sequence ID" value="OCF49894.1"/>
    <property type="molecule type" value="Genomic_DNA"/>
</dbReference>